<keyword evidence="3" id="KW-0687">Ribonucleoprotein</keyword>
<evidence type="ECO:0000313" key="4">
    <source>
        <dbReference type="EMBL" id="CEG12168.1"/>
    </source>
</evidence>
<dbReference type="Pfam" id="PF01201">
    <property type="entry name" value="Ribosomal_S8e"/>
    <property type="match status" value="1"/>
</dbReference>
<proteinExistence type="inferred from homology"/>
<dbReference type="AlphaFoldDB" id="A0A098E821"/>
<evidence type="ECO:0000256" key="1">
    <source>
        <dbReference type="ARBA" id="ARBA00005257"/>
    </source>
</evidence>
<sequence>MYQTQSEKLKKRGKRKYEIAREPANTSIGEHKIKKIRVRGGNVKNRLLSEKYANVLIDSTNNNYEKCEILFVVNNPANREFARANIITKGAILKVRMANKEIDVKVTSRPGQDGIINAVLLS</sequence>
<evidence type="ECO:0000256" key="2">
    <source>
        <dbReference type="ARBA" id="ARBA00022980"/>
    </source>
</evidence>
<dbReference type="CDD" id="cd11382">
    <property type="entry name" value="Ribosomal_S8e"/>
    <property type="match status" value="1"/>
</dbReference>
<reference evidence="4" key="1">
    <citation type="submission" date="2014-09" db="EMBL/GenBank/DDBJ databases">
        <authorList>
            <person name="Probst J Alexander"/>
        </authorList>
    </citation>
    <scope>NUCLEOTIDE SEQUENCE</scope>
</reference>
<gene>
    <name evidence="4" type="primary">rps8e</name>
    <name evidence="4" type="ORF">MSIBF_A2000004</name>
</gene>
<protein>
    <submittedName>
        <fullName evidence="4">30S ribosomal protein S8e</fullName>
    </submittedName>
</protein>
<dbReference type="GO" id="GO:0005840">
    <property type="term" value="C:ribosome"/>
    <property type="evidence" value="ECO:0007669"/>
    <property type="project" value="UniProtKB-KW"/>
</dbReference>
<dbReference type="GO" id="GO:0003735">
    <property type="term" value="F:structural constituent of ribosome"/>
    <property type="evidence" value="ECO:0007669"/>
    <property type="project" value="InterPro"/>
</dbReference>
<dbReference type="GO" id="GO:0006412">
    <property type="term" value="P:translation"/>
    <property type="evidence" value="ECO:0007669"/>
    <property type="project" value="InterPro"/>
</dbReference>
<organism evidence="4">
    <name type="scientific">groundwater metagenome</name>
    <dbReference type="NCBI Taxonomy" id="717931"/>
    <lineage>
        <taxon>unclassified sequences</taxon>
        <taxon>metagenomes</taxon>
        <taxon>ecological metagenomes</taxon>
    </lineage>
</organism>
<dbReference type="EMBL" id="CCXY01000114">
    <property type="protein sequence ID" value="CEG12168.1"/>
    <property type="molecule type" value="Genomic_DNA"/>
</dbReference>
<dbReference type="InterPro" id="IPR022309">
    <property type="entry name" value="Ribosomal_Se8/biogenesis_NSA2"/>
</dbReference>
<keyword evidence="2 4" id="KW-0689">Ribosomal protein</keyword>
<name>A0A098E821_9ZZZZ</name>
<dbReference type="PANTHER" id="PTHR10394">
    <property type="entry name" value="40S RIBOSOMAL PROTEIN S8"/>
    <property type="match status" value="1"/>
</dbReference>
<dbReference type="Gene3D" id="3.10.290.70">
    <property type="match status" value="1"/>
</dbReference>
<dbReference type="NCBIfam" id="TIGR00307">
    <property type="entry name" value="eS8"/>
    <property type="match status" value="1"/>
</dbReference>
<evidence type="ECO:0000256" key="3">
    <source>
        <dbReference type="ARBA" id="ARBA00023274"/>
    </source>
</evidence>
<dbReference type="InterPro" id="IPR001047">
    <property type="entry name" value="Ribosomal_eS8"/>
</dbReference>
<comment type="similarity">
    <text evidence="1">Belongs to the eukaryotic ribosomal protein eS8 family.</text>
</comment>
<dbReference type="GO" id="GO:1990904">
    <property type="term" value="C:ribonucleoprotein complex"/>
    <property type="evidence" value="ECO:0007669"/>
    <property type="project" value="UniProtKB-KW"/>
</dbReference>
<accession>A0A098E821</accession>